<feature type="transmembrane region" description="Helical" evidence="1">
    <location>
        <begin position="62"/>
        <end position="81"/>
    </location>
</feature>
<accession>A0A0N9XY35</accession>
<keyword evidence="1" id="KW-0472">Membrane</keyword>
<sequence>MSDVTNSADDERESTVTRAGRLAIALAIGMTVGAVGLAGYAYVARVPAGQTATYLAPAGHLLLVSLIGVLIAAAVTGWLCARALAGLDTAGHASLLLAAIVAVAAYGLLAAKSSQLTLLISGPGARPVIAIAQVSWVVLACAALLLLAGTTSGSPGPVRRPGRVAVGALAVTGVVLAAVAGVVVTSLSPVGVSTATTAKRGAIPAVPTSVGAQVAYTVKLDSTVVLPAGPGFVSTNAGAVVAFDGTTGAQRWRVPTADLPERCGDVSLWSTGIGDDAVVVVQCTRPPNTADPDRYSSDRDDYVAFLLGLDAMTGEQLWVNDTNWHVQGRAQASDVLAVVSPSQIGTLDARIGKTLWTKDRPDDDCSRSRYDVVDSKLIFVDACGDAMHIYDADSEATIDLTEQPGFPSGDVTTDLLAADGSVAVVYANEFSSIDGVLLSVDVQTKAVQATPQPYVRTANAGSLLPGPVVEIRTDSGANTVTLYVPAERRAVPVTGLGMSVDPGALRWARVGDEFVTAAAYQSDSDEVLATVPVTGGQATLKPHPCHREASVVPVPGAVLTLCPNRSGSGNVSGYDVLGLR</sequence>
<dbReference type="SUPFAM" id="SSF50998">
    <property type="entry name" value="Quinoprotein alcohol dehydrogenase-like"/>
    <property type="match status" value="1"/>
</dbReference>
<dbReference type="Gene3D" id="2.130.10.10">
    <property type="entry name" value="YVTN repeat-like/Quinoprotein amine dehydrogenase"/>
    <property type="match status" value="1"/>
</dbReference>
<dbReference type="InterPro" id="IPR002372">
    <property type="entry name" value="PQQ_rpt_dom"/>
</dbReference>
<keyword evidence="1" id="KW-1133">Transmembrane helix</keyword>
<dbReference type="Proteomes" id="UP000057134">
    <property type="component" value="Chromosome"/>
</dbReference>
<dbReference type="InterPro" id="IPR011047">
    <property type="entry name" value="Quinoprotein_ADH-like_sf"/>
</dbReference>
<protein>
    <recommendedName>
        <fullName evidence="2">Pyrrolo-quinoline quinone repeat domain-containing protein</fullName>
    </recommendedName>
</protein>
<dbReference type="InterPro" id="IPR015943">
    <property type="entry name" value="WD40/YVTN_repeat-like_dom_sf"/>
</dbReference>
<evidence type="ECO:0000313" key="3">
    <source>
        <dbReference type="EMBL" id="ALI29069.1"/>
    </source>
</evidence>
<dbReference type="RefSeq" id="WP_054603425.1">
    <property type="nucleotide sequence ID" value="NZ_CP011269.1"/>
</dbReference>
<keyword evidence="1" id="KW-0812">Transmembrane</keyword>
<feature type="transmembrane region" description="Helical" evidence="1">
    <location>
        <begin position="164"/>
        <end position="184"/>
    </location>
</feature>
<evidence type="ECO:0000313" key="4">
    <source>
        <dbReference type="Proteomes" id="UP000057134"/>
    </source>
</evidence>
<dbReference type="KEGG" id="mft:XA26_52770"/>
<keyword evidence="4" id="KW-1185">Reference proteome</keyword>
<proteinExistence type="predicted"/>
<name>A0A0N9XY35_MYCFO</name>
<dbReference type="PATRIC" id="fig|1766.6.peg.5251"/>
<feature type="transmembrane region" description="Helical" evidence="1">
    <location>
        <begin position="93"/>
        <end position="111"/>
    </location>
</feature>
<feature type="transmembrane region" description="Helical" evidence="1">
    <location>
        <begin position="131"/>
        <end position="152"/>
    </location>
</feature>
<dbReference type="EMBL" id="CP011269">
    <property type="protein sequence ID" value="ALI29069.1"/>
    <property type="molecule type" value="Genomic_DNA"/>
</dbReference>
<gene>
    <name evidence="3" type="ORF">XA26_52770</name>
</gene>
<organism evidence="3 4">
    <name type="scientific">Mycolicibacterium fortuitum</name>
    <name type="common">Mycobacterium fortuitum</name>
    <dbReference type="NCBI Taxonomy" id="1766"/>
    <lineage>
        <taxon>Bacteria</taxon>
        <taxon>Bacillati</taxon>
        <taxon>Actinomycetota</taxon>
        <taxon>Actinomycetes</taxon>
        <taxon>Mycobacteriales</taxon>
        <taxon>Mycobacteriaceae</taxon>
        <taxon>Mycolicibacterium</taxon>
    </lineage>
</organism>
<reference evidence="3 4" key="1">
    <citation type="journal article" date="2015" name="MBio">
        <title>Enzymatic Degradation of Phenazines Can Generate Energy and Protect Sensitive Organisms from Toxicity.</title>
        <authorList>
            <person name="Costa K.C."/>
            <person name="Bergkessel M."/>
            <person name="Saunders S."/>
            <person name="Korlach J."/>
            <person name="Newman D.K."/>
        </authorList>
    </citation>
    <scope>NUCLEOTIDE SEQUENCE [LARGE SCALE GENOMIC DNA]</scope>
    <source>
        <strain evidence="3 4">CT6</strain>
    </source>
</reference>
<evidence type="ECO:0000259" key="2">
    <source>
        <dbReference type="Pfam" id="PF13360"/>
    </source>
</evidence>
<dbReference type="Pfam" id="PF13360">
    <property type="entry name" value="PQQ_2"/>
    <property type="match status" value="1"/>
</dbReference>
<evidence type="ECO:0000256" key="1">
    <source>
        <dbReference type="SAM" id="Phobius"/>
    </source>
</evidence>
<feature type="domain" description="Pyrrolo-quinoline quinone repeat" evidence="2">
    <location>
        <begin position="238"/>
        <end position="475"/>
    </location>
</feature>
<dbReference type="AlphaFoldDB" id="A0A0N9XY35"/>
<feature type="transmembrane region" description="Helical" evidence="1">
    <location>
        <begin position="22"/>
        <end position="42"/>
    </location>
</feature>